<reference evidence="2" key="1">
    <citation type="journal article" date="2019" name="Int. J. Syst. Evol. Microbiol.">
        <title>The Global Catalogue of Microorganisms (GCM) 10K type strain sequencing project: providing services to taxonomists for standard genome sequencing and annotation.</title>
        <authorList>
            <consortium name="The Broad Institute Genomics Platform"/>
            <consortium name="The Broad Institute Genome Sequencing Center for Infectious Disease"/>
            <person name="Wu L."/>
            <person name="Ma J."/>
        </authorList>
    </citation>
    <scope>NUCLEOTIDE SEQUENCE [LARGE SCALE GENOMIC DNA]</scope>
    <source>
        <strain evidence="2">KCTC 42964</strain>
    </source>
</reference>
<evidence type="ECO:0000313" key="1">
    <source>
        <dbReference type="EMBL" id="MFC3230402.1"/>
    </source>
</evidence>
<sequence length="98" mass="11284">MATVWDLRQADLSTFTIEEMRQLGDYLGHFEYRRGVRTALVYRSPLELPLLKLWHLVGNGFLEQDRRWFETLGGAMAWAACSDRPRTRSGGTVLRVVA</sequence>
<dbReference type="RefSeq" id="WP_379905546.1">
    <property type="nucleotide sequence ID" value="NZ_JBHRTR010000045.1"/>
</dbReference>
<evidence type="ECO:0000313" key="2">
    <source>
        <dbReference type="Proteomes" id="UP001595528"/>
    </source>
</evidence>
<gene>
    <name evidence="1" type="ORF">ACFOGJ_24345</name>
</gene>
<comment type="caution">
    <text evidence="1">The sequence shown here is derived from an EMBL/GenBank/DDBJ whole genome shotgun (WGS) entry which is preliminary data.</text>
</comment>
<name>A0ABV7L823_9PROT</name>
<proteinExistence type="predicted"/>
<protein>
    <submittedName>
        <fullName evidence="1">Uncharacterized protein</fullName>
    </submittedName>
</protein>
<dbReference type="EMBL" id="JBHRTR010000045">
    <property type="protein sequence ID" value="MFC3230402.1"/>
    <property type="molecule type" value="Genomic_DNA"/>
</dbReference>
<dbReference type="Proteomes" id="UP001595528">
    <property type="component" value="Unassembled WGS sequence"/>
</dbReference>
<keyword evidence="2" id="KW-1185">Reference proteome</keyword>
<accession>A0ABV7L823</accession>
<organism evidence="1 2">
    <name type="scientific">Marinibaculum pumilum</name>
    <dbReference type="NCBI Taxonomy" id="1766165"/>
    <lineage>
        <taxon>Bacteria</taxon>
        <taxon>Pseudomonadati</taxon>
        <taxon>Pseudomonadota</taxon>
        <taxon>Alphaproteobacteria</taxon>
        <taxon>Rhodospirillales</taxon>
        <taxon>Rhodospirillaceae</taxon>
        <taxon>Marinibaculum</taxon>
    </lineage>
</organism>